<dbReference type="RefSeq" id="WP_146884536.1">
    <property type="nucleotide sequence ID" value="NZ_BJXB01000009.1"/>
</dbReference>
<name>A0A511N2S8_DEIC1</name>
<evidence type="ECO:0000313" key="1">
    <source>
        <dbReference type="EMBL" id="GEM46736.1"/>
    </source>
</evidence>
<dbReference type="EMBL" id="BJXB01000009">
    <property type="protein sequence ID" value="GEM46736.1"/>
    <property type="molecule type" value="Genomic_DNA"/>
</dbReference>
<sequence length="200" mass="22821">MSETVVYAVMLRLDPETTQTVVHLRQNWLDVFPPEALRVPPGILMKGSFRACVPCGALIQRLEQGLRDFDPVNLDLGEVRWLQGNHLHWDATRLQNGQQNFDLLHLKTKLWTVSNSLVSIHCEFSPSEPFSFRTINPWQPGIILARSRVPVTQEAPVNLTPRPARGQVLDLYRLQVQGQWVQGWEHVASFAGRMTAQIMH</sequence>
<dbReference type="AlphaFoldDB" id="A0A511N2S8"/>
<protein>
    <submittedName>
        <fullName evidence="1">Uncharacterized protein</fullName>
    </submittedName>
</protein>
<evidence type="ECO:0000313" key="2">
    <source>
        <dbReference type="Proteomes" id="UP000321306"/>
    </source>
</evidence>
<keyword evidence="2" id="KW-1185">Reference proteome</keyword>
<proteinExistence type="predicted"/>
<reference evidence="1 2" key="1">
    <citation type="submission" date="2019-07" db="EMBL/GenBank/DDBJ databases">
        <title>Whole genome shotgun sequence of Deinococcus cellulosilyticus NBRC 106333.</title>
        <authorList>
            <person name="Hosoyama A."/>
            <person name="Uohara A."/>
            <person name="Ohji S."/>
            <person name="Ichikawa N."/>
        </authorList>
    </citation>
    <scope>NUCLEOTIDE SEQUENCE [LARGE SCALE GENOMIC DNA]</scope>
    <source>
        <strain evidence="1 2">NBRC 106333</strain>
    </source>
</reference>
<organism evidence="1 2">
    <name type="scientific">Deinococcus cellulosilyticus (strain DSM 18568 / NBRC 106333 / KACC 11606 / 5516J-15)</name>
    <dbReference type="NCBI Taxonomy" id="1223518"/>
    <lineage>
        <taxon>Bacteria</taxon>
        <taxon>Thermotogati</taxon>
        <taxon>Deinococcota</taxon>
        <taxon>Deinococci</taxon>
        <taxon>Deinococcales</taxon>
        <taxon>Deinococcaceae</taxon>
        <taxon>Deinococcus</taxon>
    </lineage>
</organism>
<dbReference type="Proteomes" id="UP000321306">
    <property type="component" value="Unassembled WGS sequence"/>
</dbReference>
<accession>A0A511N2S8</accession>
<gene>
    <name evidence="1" type="ORF">DC3_23710</name>
</gene>
<comment type="caution">
    <text evidence="1">The sequence shown here is derived from an EMBL/GenBank/DDBJ whole genome shotgun (WGS) entry which is preliminary data.</text>
</comment>
<dbReference type="OrthoDB" id="9837785at2"/>